<dbReference type="Proteomes" id="UP000694410">
    <property type="component" value="Unplaced"/>
</dbReference>
<dbReference type="AlphaFoldDB" id="A0A8C0Z9Q0"/>
<reference evidence="1" key="2">
    <citation type="submission" date="2025-09" db="UniProtKB">
        <authorList>
            <consortium name="Ensembl"/>
        </authorList>
    </citation>
    <scope>IDENTIFICATION</scope>
</reference>
<keyword evidence="2" id="KW-1185">Reference proteome</keyword>
<name>A0A8C0Z9Q0_CYACU</name>
<evidence type="ECO:0000313" key="2">
    <source>
        <dbReference type="Proteomes" id="UP000694410"/>
    </source>
</evidence>
<protein>
    <submittedName>
        <fullName evidence="1">Uncharacterized protein</fullName>
    </submittedName>
</protein>
<accession>A0A8C0Z9Q0</accession>
<proteinExistence type="predicted"/>
<dbReference type="Ensembl" id="ENSCCET00000007346.1">
    <property type="protein sequence ID" value="ENSCCEP00000004409.1"/>
    <property type="gene ID" value="ENSCCEG00000004894.1"/>
</dbReference>
<evidence type="ECO:0000313" key="1">
    <source>
        <dbReference type="Ensembl" id="ENSCCEP00000004409.1"/>
    </source>
</evidence>
<sequence length="115" mass="12428">MAGFGVANERLRALEELEREIGASLQSAGLVILELSKEKPQERHLDRQGWGLGVPRCPQVFPGVSRCVQVCPRCISGVSRCCPGIPRCVPGVSRCPQVYPGVSQVFQVCPGVIQV</sequence>
<organism evidence="1 2">
    <name type="scientific">Cyanistes caeruleus</name>
    <name type="common">Eurasian blue tit</name>
    <name type="synonym">Parus caeruleus</name>
    <dbReference type="NCBI Taxonomy" id="156563"/>
    <lineage>
        <taxon>Eukaryota</taxon>
        <taxon>Metazoa</taxon>
        <taxon>Chordata</taxon>
        <taxon>Craniata</taxon>
        <taxon>Vertebrata</taxon>
        <taxon>Euteleostomi</taxon>
        <taxon>Archelosauria</taxon>
        <taxon>Archosauria</taxon>
        <taxon>Dinosauria</taxon>
        <taxon>Saurischia</taxon>
        <taxon>Theropoda</taxon>
        <taxon>Coelurosauria</taxon>
        <taxon>Aves</taxon>
        <taxon>Neognathae</taxon>
        <taxon>Neoaves</taxon>
        <taxon>Telluraves</taxon>
        <taxon>Australaves</taxon>
        <taxon>Passeriformes</taxon>
        <taxon>Paridae</taxon>
        <taxon>Cyanistes</taxon>
    </lineage>
</organism>
<reference evidence="1" key="1">
    <citation type="submission" date="2025-08" db="UniProtKB">
        <authorList>
            <consortium name="Ensembl"/>
        </authorList>
    </citation>
    <scope>IDENTIFICATION</scope>
</reference>